<comment type="caution">
    <text evidence="1">The sequence shown here is derived from an EMBL/GenBank/DDBJ whole genome shotgun (WGS) entry which is preliminary data.</text>
</comment>
<gene>
    <name evidence="1" type="ORF">HETSPECPRED_008656</name>
</gene>
<dbReference type="EMBL" id="CAJPDS010000068">
    <property type="protein sequence ID" value="CAF9933478.1"/>
    <property type="molecule type" value="Genomic_DNA"/>
</dbReference>
<organism evidence="1 2">
    <name type="scientific">Heterodermia speciosa</name>
    <dbReference type="NCBI Taxonomy" id="116794"/>
    <lineage>
        <taxon>Eukaryota</taxon>
        <taxon>Fungi</taxon>
        <taxon>Dikarya</taxon>
        <taxon>Ascomycota</taxon>
        <taxon>Pezizomycotina</taxon>
        <taxon>Lecanoromycetes</taxon>
        <taxon>OSLEUM clade</taxon>
        <taxon>Lecanoromycetidae</taxon>
        <taxon>Caliciales</taxon>
        <taxon>Physciaceae</taxon>
        <taxon>Heterodermia</taxon>
    </lineage>
</organism>
<dbReference type="Proteomes" id="UP000664521">
    <property type="component" value="Unassembled WGS sequence"/>
</dbReference>
<dbReference type="AlphaFoldDB" id="A0A8H3G5F4"/>
<accession>A0A8H3G5F4</accession>
<reference evidence="1" key="1">
    <citation type="submission" date="2021-03" db="EMBL/GenBank/DDBJ databases">
        <authorList>
            <person name="Tagirdzhanova G."/>
        </authorList>
    </citation>
    <scope>NUCLEOTIDE SEQUENCE</scope>
</reference>
<evidence type="ECO:0000313" key="1">
    <source>
        <dbReference type="EMBL" id="CAF9933478.1"/>
    </source>
</evidence>
<name>A0A8H3G5F4_9LECA</name>
<evidence type="ECO:0000313" key="2">
    <source>
        <dbReference type="Proteomes" id="UP000664521"/>
    </source>
</evidence>
<proteinExistence type="predicted"/>
<sequence>MSQELYIRRSRFEVYQSIGVDLANPPELDRDYCSCTKIKDLDTNDEVSDEMAEQKIRAQIRCEKQMFPDKYFEKVQMLMLTAIGTHFLEDRDFAQVVIKWNGAGDDQTEDITNEFRTLCESADGDLHQLSDRCDILTYEACNMLQHLVMKRTKRGTGASLYLVLDSPQDHGSSITNGS</sequence>
<keyword evidence="2" id="KW-1185">Reference proteome</keyword>
<protein>
    <submittedName>
        <fullName evidence="1">Uncharacterized protein</fullName>
    </submittedName>
</protein>